<dbReference type="STRING" id="1190417.SAMN05660690_3137"/>
<evidence type="ECO:0000313" key="2">
    <source>
        <dbReference type="EMBL" id="SDC96786.1"/>
    </source>
</evidence>
<gene>
    <name evidence="2" type="ORF">SAMN05660690_3137</name>
</gene>
<name>A0A1G6QYQ8_9ACTN</name>
<accession>A0A1G6QYQ8</accession>
<keyword evidence="1" id="KW-0812">Transmembrane</keyword>
<dbReference type="AlphaFoldDB" id="A0A1G6QYQ8"/>
<reference evidence="3" key="1">
    <citation type="submission" date="2016-10" db="EMBL/GenBank/DDBJ databases">
        <authorList>
            <person name="Varghese N."/>
            <person name="Submissions S."/>
        </authorList>
    </citation>
    <scope>NUCLEOTIDE SEQUENCE [LARGE SCALE GENOMIC DNA]</scope>
    <source>
        <strain evidence="3">DSM 45421</strain>
    </source>
</reference>
<dbReference type="Proteomes" id="UP000199416">
    <property type="component" value="Unassembled WGS sequence"/>
</dbReference>
<proteinExistence type="predicted"/>
<dbReference type="EMBL" id="FMZF01000004">
    <property type="protein sequence ID" value="SDC96786.1"/>
    <property type="molecule type" value="Genomic_DNA"/>
</dbReference>
<keyword evidence="3" id="KW-1185">Reference proteome</keyword>
<sequence>MTAQLTAPVKLCPHCSAQAQTVDKKCPHCGKKYKKGSLALKILLGLAVLMIVVIGGCTALLGAGINEAVEQLDEQQAASAISQETFDAIQVGATRADVEAAVAPAVPQDTQEFTQDGVLDAADINQSCLYFNREGGEFGDVFQFCFDGDVLTTKNSY</sequence>
<organism evidence="2 3">
    <name type="scientific">Geodermatophilus telluris</name>
    <dbReference type="NCBI Taxonomy" id="1190417"/>
    <lineage>
        <taxon>Bacteria</taxon>
        <taxon>Bacillati</taxon>
        <taxon>Actinomycetota</taxon>
        <taxon>Actinomycetes</taxon>
        <taxon>Geodermatophilales</taxon>
        <taxon>Geodermatophilaceae</taxon>
        <taxon>Geodermatophilus</taxon>
    </lineage>
</organism>
<keyword evidence="1" id="KW-1133">Transmembrane helix</keyword>
<feature type="transmembrane region" description="Helical" evidence="1">
    <location>
        <begin position="42"/>
        <end position="65"/>
    </location>
</feature>
<keyword evidence="1" id="KW-0472">Membrane</keyword>
<evidence type="ECO:0000313" key="3">
    <source>
        <dbReference type="Proteomes" id="UP000199416"/>
    </source>
</evidence>
<protein>
    <submittedName>
        <fullName evidence="2">Uncharacterized protein</fullName>
    </submittedName>
</protein>
<evidence type="ECO:0000256" key="1">
    <source>
        <dbReference type="SAM" id="Phobius"/>
    </source>
</evidence>